<evidence type="ECO:0000256" key="1">
    <source>
        <dbReference type="ARBA" id="ARBA00023075"/>
    </source>
</evidence>
<feature type="transmembrane region" description="Helical" evidence="2">
    <location>
        <begin position="219"/>
        <end position="242"/>
    </location>
</feature>
<dbReference type="EMBL" id="JAVRIF010000008">
    <property type="protein sequence ID" value="MDT0604698.1"/>
    <property type="molecule type" value="Genomic_DNA"/>
</dbReference>
<evidence type="ECO:0000256" key="2">
    <source>
        <dbReference type="SAM" id="Phobius"/>
    </source>
</evidence>
<name>A0ABU3A4A7_9GAMM</name>
<evidence type="ECO:0000259" key="3">
    <source>
        <dbReference type="PROSITE" id="PS51085"/>
    </source>
</evidence>
<keyword evidence="2" id="KW-1133">Transmembrane helix</keyword>
<organism evidence="4 5">
    <name type="scientific">Thalassotalea castellviae</name>
    <dbReference type="NCBI Taxonomy" id="3075612"/>
    <lineage>
        <taxon>Bacteria</taxon>
        <taxon>Pseudomonadati</taxon>
        <taxon>Pseudomonadota</taxon>
        <taxon>Gammaproteobacteria</taxon>
        <taxon>Alteromonadales</taxon>
        <taxon>Colwelliaceae</taxon>
        <taxon>Thalassotalea</taxon>
    </lineage>
</organism>
<comment type="caution">
    <text evidence="4">The sequence shown here is derived from an EMBL/GenBank/DDBJ whole genome shotgun (WGS) entry which is preliminary data.</text>
</comment>
<dbReference type="Gene3D" id="3.10.20.30">
    <property type="match status" value="1"/>
</dbReference>
<evidence type="ECO:0000313" key="5">
    <source>
        <dbReference type="Proteomes" id="UP001266357"/>
    </source>
</evidence>
<dbReference type="InterPro" id="IPR001041">
    <property type="entry name" value="2Fe-2S_ferredoxin-type"/>
</dbReference>
<dbReference type="PROSITE" id="PS51085">
    <property type="entry name" value="2FE2S_FER_2"/>
    <property type="match status" value="1"/>
</dbReference>
<feature type="domain" description="2Fe-2S ferredoxin-type" evidence="3">
    <location>
        <begin position="255"/>
        <end position="347"/>
    </location>
</feature>
<dbReference type="Pfam" id="PF00111">
    <property type="entry name" value="Fer2"/>
    <property type="match status" value="1"/>
</dbReference>
<reference evidence="4 5" key="1">
    <citation type="submission" date="2023-09" db="EMBL/GenBank/DDBJ databases">
        <authorList>
            <person name="Rey-Velasco X."/>
        </authorList>
    </citation>
    <scope>NUCLEOTIDE SEQUENCE [LARGE SCALE GENOMIC DNA]</scope>
    <source>
        <strain evidence="4 5">W431</strain>
    </source>
</reference>
<feature type="transmembrane region" description="Helical" evidence="2">
    <location>
        <begin position="12"/>
        <end position="31"/>
    </location>
</feature>
<dbReference type="SUPFAM" id="SSF54292">
    <property type="entry name" value="2Fe-2S ferredoxin-like"/>
    <property type="match status" value="1"/>
</dbReference>
<evidence type="ECO:0000313" key="4">
    <source>
        <dbReference type="EMBL" id="MDT0604698.1"/>
    </source>
</evidence>
<dbReference type="RefSeq" id="WP_311583285.1">
    <property type="nucleotide sequence ID" value="NZ_JAVRIF010000008.1"/>
</dbReference>
<gene>
    <name evidence="4" type="ORF">RM573_13900</name>
</gene>
<keyword evidence="5" id="KW-1185">Reference proteome</keyword>
<dbReference type="InterPro" id="IPR012675">
    <property type="entry name" value="Beta-grasp_dom_sf"/>
</dbReference>
<proteinExistence type="predicted"/>
<sequence>MSVIKKIHKWASLIVGLQVLIWLGSGFYFNLMDHNKAKGTHYLVAQSASVNLDAERLIEPKELLKQKNEISQSEQHKQANTIVAINLSHLLTQPVYLINHNRALYSHFSNHYSIINAYTGEAIVVDAKLAEKLASASYNGPGQVIQVTLLENGNEDFPKEQNAIWRVNYDDALNTSIYIETGSGRLIGHSNDDKRFADFFFMLHFMDYGKEGSFNNIQILLFAFITLWLSLTGIIWTIQLGFNGQYQIDLFSKKRKVKLLNKNQQIISEITLNDKTNLLDGLTKNNIEIPSVCGGGGTCGSCLILLSSMSSISDAEREKLSNAQLKKGYRLSCQQFLADTQTITIIN</sequence>
<accession>A0ABU3A4A7</accession>
<keyword evidence="2" id="KW-0812">Transmembrane</keyword>
<dbReference type="Proteomes" id="UP001266357">
    <property type="component" value="Unassembled WGS sequence"/>
</dbReference>
<protein>
    <submittedName>
        <fullName evidence="4">2Fe-2S iron-sulfur cluster-binding protein</fullName>
    </submittedName>
</protein>
<dbReference type="InterPro" id="IPR036010">
    <property type="entry name" value="2Fe-2S_ferredoxin-like_sf"/>
</dbReference>
<keyword evidence="1" id="KW-0830">Ubiquinone</keyword>
<keyword evidence="2" id="KW-0472">Membrane</keyword>